<dbReference type="AlphaFoldDB" id="A0A8S1QN35"/>
<evidence type="ECO:0000313" key="2">
    <source>
        <dbReference type="Proteomes" id="UP000692954"/>
    </source>
</evidence>
<comment type="caution">
    <text evidence="1">The sequence shown here is derived from an EMBL/GenBank/DDBJ whole genome shotgun (WGS) entry which is preliminary data.</text>
</comment>
<reference evidence="1" key="1">
    <citation type="submission" date="2021-01" db="EMBL/GenBank/DDBJ databases">
        <authorList>
            <consortium name="Genoscope - CEA"/>
            <person name="William W."/>
        </authorList>
    </citation>
    <scope>NUCLEOTIDE SEQUENCE</scope>
</reference>
<proteinExistence type="predicted"/>
<dbReference type="PANTHER" id="PTHR33706">
    <property type="entry name" value="MORN VARIANT REPEAT PROTEIN"/>
    <property type="match status" value="1"/>
</dbReference>
<accession>A0A8S1QN35</accession>
<protein>
    <submittedName>
        <fullName evidence="1">Uncharacterized protein</fullName>
    </submittedName>
</protein>
<keyword evidence="2" id="KW-1185">Reference proteome</keyword>
<name>A0A8S1QN35_9CILI</name>
<gene>
    <name evidence="1" type="ORF">PSON_ATCC_30995.1.T1100002</name>
</gene>
<dbReference type="PANTHER" id="PTHR33706:SF1">
    <property type="entry name" value="TPR REPEAT PROTEIN"/>
    <property type="match status" value="1"/>
</dbReference>
<organism evidence="1 2">
    <name type="scientific">Paramecium sonneborni</name>
    <dbReference type="NCBI Taxonomy" id="65129"/>
    <lineage>
        <taxon>Eukaryota</taxon>
        <taxon>Sar</taxon>
        <taxon>Alveolata</taxon>
        <taxon>Ciliophora</taxon>
        <taxon>Intramacronucleata</taxon>
        <taxon>Oligohymenophorea</taxon>
        <taxon>Peniculida</taxon>
        <taxon>Parameciidae</taxon>
        <taxon>Paramecium</taxon>
    </lineage>
</organism>
<dbReference type="Proteomes" id="UP000692954">
    <property type="component" value="Unassembled WGS sequence"/>
</dbReference>
<sequence>MISNQDFTSILSEQVIHTEKIQECEGFTPNKNHDKMLIKKKFQFIFDNDNKKIVYILDGRILRCDYCEPFEMMMNFEQIMYLNWKGDWNQNQKKNGKWVALWKDDYFGVGGFYSENGLKFGVWKEMFKNFWDNAEVFEIGEYRNGIRIGQWDFVFEKQKIGGGFYKENGLKNGSWIELSQNFSSFSQIFQKGDYQDDKKLGLWQTFYRGRSVDSFTKIGGGSFNENLKDGDWIELSEYFSNLSQVVYKGLYKLGKKQGKWETMYRVGDESKFEIIGGGYYDENGMKQSKWIEPYNCFQSYVQITFSGEYQNDLKIGSWQTNFREYGGDKYSQTGGGSFDQKGMKVGSWIELSEVFNRDFQLIYQGEYQNGQKTGIWNTMYRKEVKNQFKNIGGGLYDLNGKKDGIWEELEDQLSRNVSIVYKGEYKKDKKQGNWVISSINGGGYFNENGRKEGQWIEFYDYYDSQYYLIFQGKYQNGRRIGQWDIIEMSECRYDQEDFKFQNKIGGGNYDQNGEKNGKWLDLDYNYDMITYKVTYLGEYKNGVKIGLWKILYRENNSKPIKQRNWGQFDQAGIKVGIWDELQDRFKMDIIIRGEYKNGQKTGVWSLMKKDSENEGELNKMQIFSLNLNLAVKQILQMHNEKIDLLNKIKNKYFIFSLFFFYNYQFQPILYFENQSFIFKSQKHFQTSKRQLEVRFLQQ</sequence>
<dbReference type="EMBL" id="CAJJDN010000110">
    <property type="protein sequence ID" value="CAD8116035.1"/>
    <property type="molecule type" value="Genomic_DNA"/>
</dbReference>
<evidence type="ECO:0000313" key="1">
    <source>
        <dbReference type="EMBL" id="CAD8116035.1"/>
    </source>
</evidence>
<dbReference type="OrthoDB" id="310788at2759"/>